<evidence type="ECO:0000259" key="1">
    <source>
        <dbReference type="Pfam" id="PF01637"/>
    </source>
</evidence>
<dbReference type="AlphaFoldDB" id="A0A1I5KQD1"/>
<dbReference type="InterPro" id="IPR027417">
    <property type="entry name" value="P-loop_NTPase"/>
</dbReference>
<reference evidence="2 3" key="1">
    <citation type="submission" date="2016-10" db="EMBL/GenBank/DDBJ databases">
        <authorList>
            <person name="de Groot N.N."/>
        </authorList>
    </citation>
    <scope>NUCLEOTIDE SEQUENCE [LARGE SCALE GENOMIC DNA]</scope>
    <source>
        <strain evidence="2 3">EP1-55-1</strain>
    </source>
</reference>
<dbReference type="PANTHER" id="PTHR37096:SF1">
    <property type="entry name" value="AAA+ ATPASE DOMAIN-CONTAINING PROTEIN"/>
    <property type="match status" value="1"/>
</dbReference>
<dbReference type="EMBL" id="FOXB01000001">
    <property type="protein sequence ID" value="SFO87319.1"/>
    <property type="molecule type" value="Genomic_DNA"/>
</dbReference>
<dbReference type="GO" id="GO:0005524">
    <property type="term" value="F:ATP binding"/>
    <property type="evidence" value="ECO:0007669"/>
    <property type="project" value="InterPro"/>
</dbReference>
<dbReference type="PANTHER" id="PTHR37096">
    <property type="entry name" value="YALI0E33429P"/>
    <property type="match status" value="1"/>
</dbReference>
<accession>A0A1I5KQD1</accession>
<dbReference type="InterPro" id="IPR011579">
    <property type="entry name" value="ATPase_dom"/>
</dbReference>
<dbReference type="Gene3D" id="3.40.50.300">
    <property type="entry name" value="P-loop containing nucleotide triphosphate hydrolases"/>
    <property type="match status" value="1"/>
</dbReference>
<dbReference type="Pfam" id="PF01637">
    <property type="entry name" value="ATPase_2"/>
    <property type="match status" value="1"/>
</dbReference>
<evidence type="ECO:0000313" key="3">
    <source>
        <dbReference type="Proteomes" id="UP000199227"/>
    </source>
</evidence>
<sequence length="354" mass="42597">MQNILFREERLIDREEERRYIKDWFEKVPKEILWIYGPKSTGKTTIIEYIVENELFDDFKLFKSEKYNVKYINFRQKLFGNYDSFINSMTSTIDASSYSLTASFNLGFFKIESKLYEDIKAKNVDLFDVLFDELKQSGKRNVLIFDEIQSLENIYVDKERELLHEFLNFCVRLTKETHLSHVVLLSSNTIFINKIYNNAKLKVTSKFYKIDHLSFNVVKEWLSDEGFSSDDIDLIYDYLGGSIAHIQRLMREKEWQKEKSLKELLDEMVQFAWSEVNLFLEYSKKIDRDEKKYFYEIIKDILNKGYYIKTKDDDKIISVIEKFCEIEILFFEPSNNRVYANSRVYEKAFERFIK</sequence>
<name>A0A1I5KQD1_9BACT</name>
<dbReference type="RefSeq" id="WP_092909723.1">
    <property type="nucleotide sequence ID" value="NZ_FOXB01000001.1"/>
</dbReference>
<dbReference type="InterPro" id="IPR051667">
    <property type="entry name" value="Archaeal_ATPase_domain"/>
</dbReference>
<dbReference type="SUPFAM" id="SSF52540">
    <property type="entry name" value="P-loop containing nucleoside triphosphate hydrolases"/>
    <property type="match status" value="1"/>
</dbReference>
<dbReference type="STRING" id="223786.SAMN05216234_10140"/>
<keyword evidence="3" id="KW-1185">Reference proteome</keyword>
<protein>
    <recommendedName>
        <fullName evidence="1">ATPase domain-containing protein</fullName>
    </recommendedName>
</protein>
<dbReference type="Proteomes" id="UP000199227">
    <property type="component" value="Unassembled WGS sequence"/>
</dbReference>
<evidence type="ECO:0000313" key="2">
    <source>
        <dbReference type="EMBL" id="SFO87319.1"/>
    </source>
</evidence>
<feature type="domain" description="ATPase" evidence="1">
    <location>
        <begin position="12"/>
        <end position="248"/>
    </location>
</feature>
<proteinExistence type="predicted"/>
<dbReference type="OrthoDB" id="9781481at2"/>
<organism evidence="2 3">
    <name type="scientific">Hydrogenimonas thermophila</name>
    <dbReference type="NCBI Taxonomy" id="223786"/>
    <lineage>
        <taxon>Bacteria</taxon>
        <taxon>Pseudomonadati</taxon>
        <taxon>Campylobacterota</taxon>
        <taxon>Epsilonproteobacteria</taxon>
        <taxon>Campylobacterales</taxon>
        <taxon>Hydrogenimonadaceae</taxon>
        <taxon>Hydrogenimonas</taxon>
    </lineage>
</organism>
<gene>
    <name evidence="2" type="ORF">SAMN05216234_10140</name>
</gene>